<protein>
    <submittedName>
        <fullName evidence="2">VTC domain-containing protein</fullName>
    </submittedName>
</protein>
<dbReference type="EMBL" id="QKMR01000003">
    <property type="protein sequence ID" value="PYG89552.1"/>
    <property type="molecule type" value="Genomic_DNA"/>
</dbReference>
<dbReference type="InterPro" id="IPR042267">
    <property type="entry name" value="VTC_sf"/>
</dbReference>
<reference evidence="2 3" key="1">
    <citation type="submission" date="2018-06" db="EMBL/GenBank/DDBJ databases">
        <title>Genomic Encyclopedia of Type Strains, Phase I: the one thousand microbial genomes (KMG-I) project.</title>
        <authorList>
            <person name="Kyrpides N."/>
        </authorList>
    </citation>
    <scope>NUCLEOTIDE SEQUENCE [LARGE SCALE GENOMIC DNA]</scope>
    <source>
        <strain evidence="2 3">DSM 19573</strain>
    </source>
</reference>
<dbReference type="AlphaFoldDB" id="A0A318XNH2"/>
<evidence type="ECO:0000313" key="2">
    <source>
        <dbReference type="EMBL" id="PYG89552.1"/>
    </source>
</evidence>
<dbReference type="Gene3D" id="3.20.100.30">
    <property type="entry name" value="VTC, catalytic tunnel domain"/>
    <property type="match status" value="1"/>
</dbReference>
<dbReference type="InterPro" id="IPR018966">
    <property type="entry name" value="VTC_domain"/>
</dbReference>
<sequence>MQKQKLRHELKHNINISDCIAVRQRLRAIVKRDPHAGSEGNYKIRSLYFDNIDDKALLEKINGVNNREKFRIRYYNDNFDYIRLEKKSKINGLCSKISARLTKEQCEKIISGEIDWMKYSDNPLLVELYTKMKFQQLRPKTLVDYTREAFIYEPGNVRITIDSNIRTGMNSKELFNQEVATMRTHGNSTIILEVKFDEFLPSVIRDIIQVNNRQSLAFSKYAVCRMFG</sequence>
<dbReference type="GO" id="GO:0006799">
    <property type="term" value="P:polyphosphate biosynthetic process"/>
    <property type="evidence" value="ECO:0007669"/>
    <property type="project" value="UniProtKB-ARBA"/>
</dbReference>
<accession>A0A318XNH2</accession>
<dbReference type="OrthoDB" id="9784042at2"/>
<feature type="domain" description="VTC" evidence="1">
    <location>
        <begin position="7"/>
        <end position="223"/>
    </location>
</feature>
<evidence type="ECO:0000313" key="3">
    <source>
        <dbReference type="Proteomes" id="UP000248132"/>
    </source>
</evidence>
<dbReference type="RefSeq" id="WP_110460837.1">
    <property type="nucleotide sequence ID" value="NZ_QKMR01000003.1"/>
</dbReference>
<dbReference type="Proteomes" id="UP000248132">
    <property type="component" value="Unassembled WGS sequence"/>
</dbReference>
<evidence type="ECO:0000259" key="1">
    <source>
        <dbReference type="Pfam" id="PF09359"/>
    </source>
</evidence>
<dbReference type="Pfam" id="PF09359">
    <property type="entry name" value="VTC"/>
    <property type="match status" value="1"/>
</dbReference>
<comment type="caution">
    <text evidence="2">The sequence shown here is derived from an EMBL/GenBank/DDBJ whole genome shotgun (WGS) entry which is preliminary data.</text>
</comment>
<name>A0A318XNH2_9FIRM</name>
<proteinExistence type="predicted"/>
<organism evidence="2 3">
    <name type="scientific">Ruminiclostridium sufflavum DSM 19573</name>
    <dbReference type="NCBI Taxonomy" id="1121337"/>
    <lineage>
        <taxon>Bacteria</taxon>
        <taxon>Bacillati</taxon>
        <taxon>Bacillota</taxon>
        <taxon>Clostridia</taxon>
        <taxon>Eubacteriales</taxon>
        <taxon>Oscillospiraceae</taxon>
        <taxon>Ruminiclostridium</taxon>
    </lineage>
</organism>
<dbReference type="CDD" id="cd07750">
    <property type="entry name" value="PolyPPase_VTC_like"/>
    <property type="match status" value="1"/>
</dbReference>
<gene>
    <name evidence="2" type="ORF">LY28_00771</name>
</gene>
<keyword evidence="3" id="KW-1185">Reference proteome</keyword>